<dbReference type="GO" id="GO:0007186">
    <property type="term" value="P:G protein-coupled receptor signaling pathway"/>
    <property type="evidence" value="ECO:0007669"/>
    <property type="project" value="TreeGrafter"/>
</dbReference>
<evidence type="ECO:0000313" key="7">
    <source>
        <dbReference type="EMBL" id="KXS22102.1"/>
    </source>
</evidence>
<keyword evidence="3" id="KW-0963">Cytoplasm</keyword>
<gene>
    <name evidence="7" type="ORF">M427DRAFT_141717</name>
</gene>
<evidence type="ECO:0000256" key="6">
    <source>
        <dbReference type="SAM" id="MobiDB-lite"/>
    </source>
</evidence>
<dbReference type="GO" id="GO:0005085">
    <property type="term" value="F:guanyl-nucleotide exchange factor activity"/>
    <property type="evidence" value="ECO:0007669"/>
    <property type="project" value="UniProtKB-KW"/>
</dbReference>
<keyword evidence="4" id="KW-0344">Guanine-nucleotide releasing factor</keyword>
<name>A0A139AZC2_GONPJ</name>
<dbReference type="OrthoDB" id="5585685at2759"/>
<dbReference type="GO" id="GO:0001965">
    <property type="term" value="F:G-protein alpha-subunit binding"/>
    <property type="evidence" value="ECO:0007669"/>
    <property type="project" value="TreeGrafter"/>
</dbReference>
<dbReference type="PRINTS" id="PR01802">
    <property type="entry name" value="SYNEMBRYN"/>
</dbReference>
<dbReference type="InterPro" id="IPR019318">
    <property type="entry name" value="Gua_nucleotide_exch_fac_Ric8"/>
</dbReference>
<feature type="region of interest" description="Disordered" evidence="6">
    <location>
        <begin position="367"/>
        <end position="390"/>
    </location>
</feature>
<dbReference type="EMBL" id="KQ965731">
    <property type="protein sequence ID" value="KXS22102.1"/>
    <property type="molecule type" value="Genomic_DNA"/>
</dbReference>
<comment type="similarity">
    <text evidence="2">Belongs to the synembryn family.</text>
</comment>
<dbReference type="Proteomes" id="UP000070544">
    <property type="component" value="Unassembled WGS sequence"/>
</dbReference>
<evidence type="ECO:0000256" key="1">
    <source>
        <dbReference type="ARBA" id="ARBA00004544"/>
    </source>
</evidence>
<dbReference type="AlphaFoldDB" id="A0A139AZC2"/>
<proteinExistence type="inferred from homology"/>
<sequence>MPNSARVDDIVPMEALRCLANVLLQNRSLQMYFDSMNGLEAALLQHEVIAVVTQFCGSEPHQRKSTSPQKSENLSMEAEFLICRLIFLSTADRKNWNMSTPIVPRIAAVLSKFVVQVCETLPRLTNAKDAMWAGLIDSPVLTQEIVLGELWKAAFGVTALTSSNSTIDDRYNNPLWLDGEALECFADFPADKCFTDCWFPDGDYNILDFLINTLDRALSIEPEAVQASADGSFFANSSDNVAPLMLILGNLARSSPKAKQIIETAILPPQIDRSLPIERSPTLTGRVVRLLSAVTPENVRHCTGDLLFVLCDLDPKTLVDRIGYGSAAGFLFQRGLLQESMGGIGGSKTPMSISAENDVELPYSLNPITGQVENGKSKENDDMTEEEKEEEAEKLFVLFDRLRKTGVVTVGLPAFST</sequence>
<accession>A0A139AZC2</accession>
<evidence type="ECO:0000256" key="3">
    <source>
        <dbReference type="ARBA" id="ARBA00022490"/>
    </source>
</evidence>
<evidence type="ECO:0000313" key="8">
    <source>
        <dbReference type="Proteomes" id="UP000070544"/>
    </source>
</evidence>
<dbReference type="Pfam" id="PF10165">
    <property type="entry name" value="Ric8"/>
    <property type="match status" value="2"/>
</dbReference>
<protein>
    <submittedName>
        <fullName evidence="7">Uncharacterized protein</fullName>
    </submittedName>
</protein>
<dbReference type="STRING" id="1344416.A0A139AZC2"/>
<dbReference type="GO" id="GO:0005938">
    <property type="term" value="C:cell cortex"/>
    <property type="evidence" value="ECO:0007669"/>
    <property type="project" value="UniProtKB-SubCell"/>
</dbReference>
<evidence type="ECO:0000256" key="4">
    <source>
        <dbReference type="ARBA" id="ARBA00022658"/>
    </source>
</evidence>
<evidence type="ECO:0000256" key="5">
    <source>
        <dbReference type="ARBA" id="ARBA00023186"/>
    </source>
</evidence>
<organism evidence="7 8">
    <name type="scientific">Gonapodya prolifera (strain JEL478)</name>
    <name type="common">Monoblepharis prolifera</name>
    <dbReference type="NCBI Taxonomy" id="1344416"/>
    <lineage>
        <taxon>Eukaryota</taxon>
        <taxon>Fungi</taxon>
        <taxon>Fungi incertae sedis</taxon>
        <taxon>Chytridiomycota</taxon>
        <taxon>Chytridiomycota incertae sedis</taxon>
        <taxon>Monoblepharidomycetes</taxon>
        <taxon>Monoblepharidales</taxon>
        <taxon>Gonapodyaceae</taxon>
        <taxon>Gonapodya</taxon>
    </lineage>
</organism>
<keyword evidence="5" id="KW-0143">Chaperone</keyword>
<dbReference type="InterPro" id="IPR008376">
    <property type="entry name" value="Chaperone_Ric-8_A/B"/>
</dbReference>
<dbReference type="PANTHER" id="PTHR12425">
    <property type="entry name" value="SYNEMBRYN"/>
    <property type="match status" value="1"/>
</dbReference>
<evidence type="ECO:0000256" key="2">
    <source>
        <dbReference type="ARBA" id="ARBA00009049"/>
    </source>
</evidence>
<keyword evidence="8" id="KW-1185">Reference proteome</keyword>
<dbReference type="PANTHER" id="PTHR12425:SF5">
    <property type="entry name" value="SYNEMBRYN"/>
    <property type="match status" value="1"/>
</dbReference>
<comment type="subcellular location">
    <subcellularLocation>
        <location evidence="1">Cytoplasm</location>
        <location evidence="1">Cell cortex</location>
    </subcellularLocation>
</comment>
<reference evidence="7 8" key="1">
    <citation type="journal article" date="2015" name="Genome Biol. Evol.">
        <title>Phylogenomic analyses indicate that early fungi evolved digesting cell walls of algal ancestors of land plants.</title>
        <authorList>
            <person name="Chang Y."/>
            <person name="Wang S."/>
            <person name="Sekimoto S."/>
            <person name="Aerts A.L."/>
            <person name="Choi C."/>
            <person name="Clum A."/>
            <person name="LaButti K.M."/>
            <person name="Lindquist E.A."/>
            <person name="Yee Ngan C."/>
            <person name="Ohm R.A."/>
            <person name="Salamov A.A."/>
            <person name="Grigoriev I.V."/>
            <person name="Spatafora J.W."/>
            <person name="Berbee M.L."/>
        </authorList>
    </citation>
    <scope>NUCLEOTIDE SEQUENCE [LARGE SCALE GENOMIC DNA]</scope>
    <source>
        <strain evidence="7 8">JEL478</strain>
    </source>
</reference>